<name>C5B8R2_EDWI9</name>
<reference evidence="2" key="1">
    <citation type="submission" date="2009-03" db="EMBL/GenBank/DDBJ databases">
        <title>Complete genome sequence of Edwardsiella ictaluri 93-146.</title>
        <authorList>
            <person name="Williams M.L."/>
            <person name="Gillaspy A.F."/>
            <person name="Dyer D.W."/>
            <person name="Thune R.L."/>
            <person name="Waldbieser G.C."/>
            <person name="Schuster S.C."/>
            <person name="Gipson J."/>
            <person name="Zaitshik J."/>
            <person name="Landry C."/>
            <person name="Lawrence M.L."/>
        </authorList>
    </citation>
    <scope>NUCLEOTIDE SEQUENCE [LARGE SCALE GENOMIC DNA]</scope>
    <source>
        <strain evidence="2">93-146</strain>
    </source>
</reference>
<reference evidence="1 2" key="2">
    <citation type="journal article" date="2012" name="J. Bacteriol.">
        <title>Genome Sequence of Edwardsiella ictaluri 93-146, a Strain Associated with a Natural Channel Catfish Outbreak of Enteric Septicemia of Catfish.</title>
        <authorList>
            <person name="Williams M.L."/>
            <person name="Gillaspy A.F."/>
            <person name="Dyer D.W."/>
            <person name="Thune R.L."/>
            <person name="Waldbieser G.C."/>
            <person name="Schuster S.C."/>
            <person name="Gipson J."/>
            <person name="Zaitshik J."/>
            <person name="Landry C."/>
            <person name="Banes M.M."/>
            <person name="Lawrence M.L."/>
        </authorList>
    </citation>
    <scope>NUCLEOTIDE SEQUENCE [LARGE SCALE GENOMIC DNA]</scope>
    <source>
        <strain evidence="1 2">93-146</strain>
    </source>
</reference>
<dbReference type="HOGENOM" id="CLU_3250699_0_0_6"/>
<protein>
    <submittedName>
        <fullName evidence="1">Uncharacterized protein</fullName>
    </submittedName>
</protein>
<accession>C5B8R2</accession>
<gene>
    <name evidence="1" type="ordered locus">NT01EI_2961</name>
</gene>
<evidence type="ECO:0000313" key="2">
    <source>
        <dbReference type="Proteomes" id="UP000001485"/>
    </source>
</evidence>
<dbReference type="Proteomes" id="UP000001485">
    <property type="component" value="Chromosome"/>
</dbReference>
<dbReference type="AlphaFoldDB" id="C5B8R2"/>
<evidence type="ECO:0000313" key="1">
    <source>
        <dbReference type="EMBL" id="ACR70115.1"/>
    </source>
</evidence>
<dbReference type="KEGG" id="eic:NT01EI_2961"/>
<proteinExistence type="predicted"/>
<dbReference type="EMBL" id="CP001600">
    <property type="protein sequence ID" value="ACR70115.1"/>
    <property type="molecule type" value="Genomic_DNA"/>
</dbReference>
<sequence length="42" mass="4974">MDKCHYCNFVINLFFISIDIATHVAPTYVLHTLTWLIQNLYT</sequence>
<organism evidence="1 2">
    <name type="scientific">Edwardsiella ictaluri (strain 93-146)</name>
    <dbReference type="NCBI Taxonomy" id="634503"/>
    <lineage>
        <taxon>Bacteria</taxon>
        <taxon>Pseudomonadati</taxon>
        <taxon>Pseudomonadota</taxon>
        <taxon>Gammaproteobacteria</taxon>
        <taxon>Enterobacterales</taxon>
        <taxon>Hafniaceae</taxon>
        <taxon>Edwardsiella</taxon>
    </lineage>
</organism>